<organism evidence="1 2">
    <name type="scientific">Nocardia sputorum</name>
    <dbReference type="NCBI Taxonomy" id="2984338"/>
    <lineage>
        <taxon>Bacteria</taxon>
        <taxon>Bacillati</taxon>
        <taxon>Actinomycetota</taxon>
        <taxon>Actinomycetes</taxon>
        <taxon>Mycobacteriales</taxon>
        <taxon>Nocardiaceae</taxon>
        <taxon>Nocardia</taxon>
    </lineage>
</organism>
<evidence type="ECO:0000313" key="1">
    <source>
        <dbReference type="EMBL" id="BDT98959.1"/>
    </source>
</evidence>
<dbReference type="Proteomes" id="UP001317870">
    <property type="component" value="Chromosome"/>
</dbReference>
<reference evidence="1 2" key="1">
    <citation type="submission" date="2022-11" db="EMBL/GenBank/DDBJ databases">
        <title>Genome Sequencing of Nocardia sp. ON39_IFM12276 and assembly.</title>
        <authorList>
            <person name="Shimojima M."/>
            <person name="Toyokawa M."/>
            <person name="Uesaka K."/>
        </authorList>
    </citation>
    <scope>NUCLEOTIDE SEQUENCE [LARGE SCALE GENOMIC DNA]</scope>
    <source>
        <strain evidence="1 2">IFM 12276</strain>
    </source>
</reference>
<keyword evidence="2" id="KW-1185">Reference proteome</keyword>
<name>A0ABM8CVF6_9NOCA</name>
<sequence>MSAQDRRYLILLNPGEVADEAALAAIRSQFFDWLKRTGAEVVQDGGANRLVISSAPGTAELVRGLDYVVAVEPYA</sequence>
<evidence type="ECO:0000313" key="2">
    <source>
        <dbReference type="Proteomes" id="UP001317870"/>
    </source>
</evidence>
<accession>A0ABM8CVF6</accession>
<dbReference type="RefSeq" id="WP_281879037.1">
    <property type="nucleotide sequence ID" value="NZ_AP026978.1"/>
</dbReference>
<evidence type="ECO:0008006" key="3">
    <source>
        <dbReference type="Google" id="ProtNLM"/>
    </source>
</evidence>
<protein>
    <recommendedName>
        <fullName evidence="3">DAGKc domain-containing protein</fullName>
    </recommendedName>
</protein>
<dbReference type="EMBL" id="AP026978">
    <property type="protein sequence ID" value="BDT98959.1"/>
    <property type="molecule type" value="Genomic_DNA"/>
</dbReference>
<proteinExistence type="predicted"/>
<gene>
    <name evidence="1" type="ORF">IFM12276_19880</name>
</gene>